<name>A0AAF0FQN4_9EURY</name>
<dbReference type="RefSeq" id="WP_278100646.1">
    <property type="nucleotide sequence ID" value="NZ_CP091092.1"/>
</dbReference>
<proteinExistence type="predicted"/>
<dbReference type="KEGG" id="manq:L1994_05325"/>
<accession>A0AAF0FQN4</accession>
<dbReference type="AlphaFoldDB" id="A0AAF0FQN4"/>
<organism evidence="1 2">
    <name type="scientific">Methanomicrobium antiquum</name>
    <dbReference type="NCBI Taxonomy" id="487686"/>
    <lineage>
        <taxon>Archaea</taxon>
        <taxon>Methanobacteriati</taxon>
        <taxon>Methanobacteriota</taxon>
        <taxon>Stenosarchaea group</taxon>
        <taxon>Methanomicrobia</taxon>
        <taxon>Methanomicrobiales</taxon>
        <taxon>Methanomicrobiaceae</taxon>
        <taxon>Methanomicrobium</taxon>
    </lineage>
</organism>
<dbReference type="GeneID" id="79949797"/>
<dbReference type="EMBL" id="CP091092">
    <property type="protein sequence ID" value="WFN37807.1"/>
    <property type="molecule type" value="Genomic_DNA"/>
</dbReference>
<dbReference type="Proteomes" id="UP001218895">
    <property type="component" value="Chromosome"/>
</dbReference>
<keyword evidence="2" id="KW-1185">Reference proteome</keyword>
<evidence type="ECO:0000313" key="2">
    <source>
        <dbReference type="Proteomes" id="UP001218895"/>
    </source>
</evidence>
<gene>
    <name evidence="1" type="ORF">L1994_05325</name>
</gene>
<protein>
    <submittedName>
        <fullName evidence="1">Uncharacterized protein</fullName>
    </submittedName>
</protein>
<evidence type="ECO:0000313" key="1">
    <source>
        <dbReference type="EMBL" id="WFN37807.1"/>
    </source>
</evidence>
<reference evidence="1" key="1">
    <citation type="submission" date="2022-01" db="EMBL/GenBank/DDBJ databases">
        <title>Complete genome of Methanomicrobium antiquum DSM 21220.</title>
        <authorList>
            <person name="Chen S.-C."/>
            <person name="You Y.-T."/>
            <person name="Zhou Y.-Z."/>
            <person name="Lai M.-C."/>
        </authorList>
    </citation>
    <scope>NUCLEOTIDE SEQUENCE</scope>
    <source>
        <strain evidence="1">DSM 21220</strain>
    </source>
</reference>
<sequence>MTDYYELAELADQLLGIADEDNEKLSEILQELEPPVREELIDSDFLNAYQVFYYYFRTEPEEIEKDRLMLEPATSVKNGIHINDFDILEIYFSHNKNIPEIIISDGDNELKRFSGKNAYIDAMLYLKEGFDY</sequence>